<protein>
    <submittedName>
        <fullName evidence="2">Uncharacterized protein</fullName>
    </submittedName>
</protein>
<organism evidence="2 3">
    <name type="scientific">Paenibacillus spongiae</name>
    <dbReference type="NCBI Taxonomy" id="2909671"/>
    <lineage>
        <taxon>Bacteria</taxon>
        <taxon>Bacillati</taxon>
        <taxon>Bacillota</taxon>
        <taxon>Bacilli</taxon>
        <taxon>Bacillales</taxon>
        <taxon>Paenibacillaceae</taxon>
        <taxon>Paenibacillus</taxon>
    </lineage>
</organism>
<keyword evidence="1" id="KW-0472">Membrane</keyword>
<accession>A0ABY5S5Z1</accession>
<feature type="transmembrane region" description="Helical" evidence="1">
    <location>
        <begin position="34"/>
        <end position="57"/>
    </location>
</feature>
<sequence length="63" mass="7128">MMKKYTVPYFGCSVFITVILFFLLSWLLEPEGDSGLLIVMTILISLQISFVTGLILAKGRSRR</sequence>
<gene>
    <name evidence="2" type="ORF">L1F29_26700</name>
</gene>
<dbReference type="Proteomes" id="UP001057877">
    <property type="component" value="Chromosome"/>
</dbReference>
<reference evidence="2" key="1">
    <citation type="submission" date="2022-01" db="EMBL/GenBank/DDBJ databases">
        <title>Paenibacillus spongiae sp. nov., isolated from marine sponge.</title>
        <authorList>
            <person name="Li Z."/>
            <person name="Zhang M."/>
        </authorList>
    </citation>
    <scope>NUCLEOTIDE SEQUENCE</scope>
    <source>
        <strain evidence="2">PHS-Z3</strain>
    </source>
</reference>
<dbReference type="RefSeq" id="WP_258385087.1">
    <property type="nucleotide sequence ID" value="NZ_CP091430.1"/>
</dbReference>
<feature type="transmembrane region" description="Helical" evidence="1">
    <location>
        <begin position="7"/>
        <end position="28"/>
    </location>
</feature>
<evidence type="ECO:0000256" key="1">
    <source>
        <dbReference type="SAM" id="Phobius"/>
    </source>
</evidence>
<name>A0ABY5S5Z1_9BACL</name>
<keyword evidence="1" id="KW-0812">Transmembrane</keyword>
<evidence type="ECO:0000313" key="2">
    <source>
        <dbReference type="EMBL" id="UVI29000.1"/>
    </source>
</evidence>
<keyword evidence="1" id="KW-1133">Transmembrane helix</keyword>
<proteinExistence type="predicted"/>
<keyword evidence="3" id="KW-1185">Reference proteome</keyword>
<dbReference type="EMBL" id="CP091430">
    <property type="protein sequence ID" value="UVI29000.1"/>
    <property type="molecule type" value="Genomic_DNA"/>
</dbReference>
<evidence type="ECO:0000313" key="3">
    <source>
        <dbReference type="Proteomes" id="UP001057877"/>
    </source>
</evidence>